<dbReference type="PRINTS" id="PR01050">
    <property type="entry name" value="PYRUVTKNASE"/>
</dbReference>
<evidence type="ECO:0000256" key="9">
    <source>
        <dbReference type="ARBA" id="ARBA00022842"/>
    </source>
</evidence>
<dbReference type="Gene3D" id="3.40.1380.20">
    <property type="entry name" value="Pyruvate kinase, C-terminal domain"/>
    <property type="match status" value="1"/>
</dbReference>
<dbReference type="PANTHER" id="PTHR11817">
    <property type="entry name" value="PYRUVATE KINASE"/>
    <property type="match status" value="1"/>
</dbReference>
<keyword evidence="8" id="KW-0067">ATP-binding</keyword>
<dbReference type="NCBIfam" id="NF004978">
    <property type="entry name" value="PRK06354.1"/>
    <property type="match status" value="1"/>
</dbReference>
<dbReference type="EMBL" id="UOFA01000014">
    <property type="protein sequence ID" value="VAW43701.1"/>
    <property type="molecule type" value="Genomic_DNA"/>
</dbReference>
<evidence type="ECO:0000256" key="3">
    <source>
        <dbReference type="ARBA" id="ARBA00012142"/>
    </source>
</evidence>
<dbReference type="AlphaFoldDB" id="A0A3B0VLB0"/>
<feature type="non-terminal residue" evidence="13">
    <location>
        <position position="395"/>
    </location>
</feature>
<keyword evidence="6" id="KW-0547">Nucleotide-binding</keyword>
<evidence type="ECO:0000259" key="12">
    <source>
        <dbReference type="Pfam" id="PF00224"/>
    </source>
</evidence>
<evidence type="ECO:0000256" key="5">
    <source>
        <dbReference type="ARBA" id="ARBA00022723"/>
    </source>
</evidence>
<dbReference type="InterPro" id="IPR015813">
    <property type="entry name" value="Pyrv/PenolPyrv_kinase-like_dom"/>
</dbReference>
<sequence>MKRKTKIVATLGPASQAPKQIESLIKAGVNVFRLNFSHGTAEDHQQNVTNIRSVADKLGVIVGILQDLQGPKIRVGDFATAPIKLVKGQSFALHPDKNKLGDEQSVSISYDQLSSDLSIGDALLIDDGKILLKVSSVEDQVIHTTVQRGGLLSNKKGINVPGADLSIAAVTEKDIIDIAIGAQLDVDWVALSFVRNRNDLLLARKHLEANQSNAKLMAKIEKPGAIRNYKEILREADGIMVARGDLGVELSAEKVPMLQKRLIRKAREKGKPVITATQMLESMIEQAIPTRAEANDVANAIFDGTDAVMLSAETATGKYPVTAVGTMDRIARTVEADSDYKKRMVERKFKAEKNTPDAVSSAACHIARTLAAEVMCCFSSSGATALRVARNRIHT</sequence>
<evidence type="ECO:0000313" key="13">
    <source>
        <dbReference type="EMBL" id="VAW43701.1"/>
    </source>
</evidence>
<dbReference type="GO" id="GO:0000287">
    <property type="term" value="F:magnesium ion binding"/>
    <property type="evidence" value="ECO:0007669"/>
    <property type="project" value="InterPro"/>
</dbReference>
<comment type="pathway">
    <text evidence="1">Carbohydrate degradation; glycolysis; pyruvate from D-glyceraldehyde 3-phosphate: step 5/5.</text>
</comment>
<keyword evidence="10" id="KW-0324">Glycolysis</keyword>
<evidence type="ECO:0000256" key="10">
    <source>
        <dbReference type="ARBA" id="ARBA00023152"/>
    </source>
</evidence>
<evidence type="ECO:0000256" key="8">
    <source>
        <dbReference type="ARBA" id="ARBA00022840"/>
    </source>
</evidence>
<dbReference type="SUPFAM" id="SSF52935">
    <property type="entry name" value="PK C-terminal domain-like"/>
    <property type="match status" value="1"/>
</dbReference>
<dbReference type="GO" id="GO:0004743">
    <property type="term" value="F:pyruvate kinase activity"/>
    <property type="evidence" value="ECO:0007669"/>
    <property type="project" value="UniProtKB-EC"/>
</dbReference>
<dbReference type="Gene3D" id="3.20.20.60">
    <property type="entry name" value="Phosphoenolpyruvate-binding domains"/>
    <property type="match status" value="1"/>
</dbReference>
<dbReference type="UniPathway" id="UPA00109">
    <property type="reaction ID" value="UER00188"/>
</dbReference>
<evidence type="ECO:0000256" key="2">
    <source>
        <dbReference type="ARBA" id="ARBA00008663"/>
    </source>
</evidence>
<dbReference type="GO" id="GO:0030955">
    <property type="term" value="F:potassium ion binding"/>
    <property type="evidence" value="ECO:0007669"/>
    <property type="project" value="InterPro"/>
</dbReference>
<dbReference type="InterPro" id="IPR036918">
    <property type="entry name" value="Pyrv_Knase_C_sf"/>
</dbReference>
<dbReference type="SUPFAM" id="SSF50800">
    <property type="entry name" value="PK beta-barrel domain-like"/>
    <property type="match status" value="1"/>
</dbReference>
<comment type="similarity">
    <text evidence="2">Belongs to the pyruvate kinase family.</text>
</comment>
<evidence type="ECO:0000256" key="4">
    <source>
        <dbReference type="ARBA" id="ARBA00022679"/>
    </source>
</evidence>
<keyword evidence="7 13" id="KW-0418">Kinase</keyword>
<dbReference type="Pfam" id="PF00224">
    <property type="entry name" value="PK"/>
    <property type="match status" value="1"/>
</dbReference>
<dbReference type="SUPFAM" id="SSF51621">
    <property type="entry name" value="Phosphoenolpyruvate/pyruvate domain"/>
    <property type="match status" value="1"/>
</dbReference>
<dbReference type="NCBIfam" id="TIGR01064">
    <property type="entry name" value="pyruv_kin"/>
    <property type="match status" value="1"/>
</dbReference>
<dbReference type="FunFam" id="2.40.33.10:FF:000001">
    <property type="entry name" value="Pyruvate kinase"/>
    <property type="match status" value="1"/>
</dbReference>
<evidence type="ECO:0000256" key="1">
    <source>
        <dbReference type="ARBA" id="ARBA00004997"/>
    </source>
</evidence>
<protein>
    <recommendedName>
        <fullName evidence="3">pyruvate kinase</fullName>
        <ecNumber evidence="3">2.7.1.40</ecNumber>
    </recommendedName>
</protein>
<feature type="domain" description="Pyruvate kinase barrel" evidence="12">
    <location>
        <begin position="3"/>
        <end position="324"/>
    </location>
</feature>
<dbReference type="EC" id="2.7.1.40" evidence="3"/>
<evidence type="ECO:0000256" key="6">
    <source>
        <dbReference type="ARBA" id="ARBA00022741"/>
    </source>
</evidence>
<organism evidence="13">
    <name type="scientific">hydrothermal vent metagenome</name>
    <dbReference type="NCBI Taxonomy" id="652676"/>
    <lineage>
        <taxon>unclassified sequences</taxon>
        <taxon>metagenomes</taxon>
        <taxon>ecological metagenomes</taxon>
    </lineage>
</organism>
<keyword evidence="9" id="KW-0460">Magnesium</keyword>
<dbReference type="InterPro" id="IPR001697">
    <property type="entry name" value="Pyr_Knase"/>
</dbReference>
<keyword evidence="11 13" id="KW-0670">Pyruvate</keyword>
<reference evidence="13" key="1">
    <citation type="submission" date="2018-06" db="EMBL/GenBank/DDBJ databases">
        <authorList>
            <person name="Zhirakovskaya E."/>
        </authorList>
    </citation>
    <scope>NUCLEOTIDE SEQUENCE</scope>
</reference>
<dbReference type="NCBIfam" id="NF004491">
    <property type="entry name" value="PRK05826.1"/>
    <property type="match status" value="1"/>
</dbReference>
<evidence type="ECO:0000256" key="7">
    <source>
        <dbReference type="ARBA" id="ARBA00022777"/>
    </source>
</evidence>
<dbReference type="GO" id="GO:0016301">
    <property type="term" value="F:kinase activity"/>
    <property type="evidence" value="ECO:0007669"/>
    <property type="project" value="UniProtKB-KW"/>
</dbReference>
<dbReference type="InterPro" id="IPR015806">
    <property type="entry name" value="Pyrv_Knase_insert_dom_sf"/>
</dbReference>
<dbReference type="Gene3D" id="2.40.33.10">
    <property type="entry name" value="PK beta-barrel domain-like"/>
    <property type="match status" value="1"/>
</dbReference>
<dbReference type="InterPro" id="IPR040442">
    <property type="entry name" value="Pyrv_kinase-like_dom_sf"/>
</dbReference>
<proteinExistence type="inferred from homology"/>
<name>A0A3B0VLB0_9ZZZZ</name>
<evidence type="ECO:0000256" key="11">
    <source>
        <dbReference type="ARBA" id="ARBA00023317"/>
    </source>
</evidence>
<accession>A0A3B0VLB0</accession>
<keyword evidence="5" id="KW-0479">Metal-binding</keyword>
<dbReference type="GO" id="GO:0005524">
    <property type="term" value="F:ATP binding"/>
    <property type="evidence" value="ECO:0007669"/>
    <property type="project" value="UniProtKB-KW"/>
</dbReference>
<dbReference type="InterPro" id="IPR015793">
    <property type="entry name" value="Pyrv_Knase_brl"/>
</dbReference>
<dbReference type="InterPro" id="IPR011037">
    <property type="entry name" value="Pyrv_Knase-like_insert_dom_sf"/>
</dbReference>
<gene>
    <name evidence="13" type="ORF">MNBD_GAMMA02-388</name>
</gene>
<keyword evidence="4 13" id="KW-0808">Transferase</keyword>